<dbReference type="InterPro" id="IPR012337">
    <property type="entry name" value="RNaseH-like_sf"/>
</dbReference>
<dbReference type="GO" id="GO:0003676">
    <property type="term" value="F:nucleic acid binding"/>
    <property type="evidence" value="ECO:0007669"/>
    <property type="project" value="InterPro"/>
</dbReference>
<dbReference type="Pfam" id="PF13966">
    <property type="entry name" value="zf-RVT"/>
    <property type="match status" value="1"/>
</dbReference>
<dbReference type="CDD" id="cd06222">
    <property type="entry name" value="RNase_H_like"/>
    <property type="match status" value="1"/>
</dbReference>
<reference evidence="4" key="2">
    <citation type="submission" date="2021-03" db="UniProtKB">
        <authorList>
            <consortium name="EnsemblPlants"/>
        </authorList>
    </citation>
    <scope>IDENTIFICATION</scope>
</reference>
<reference evidence="4" key="1">
    <citation type="submission" date="2018-11" db="EMBL/GenBank/DDBJ databases">
        <authorList>
            <person name="Grassa J C."/>
        </authorList>
    </citation>
    <scope>NUCLEOTIDE SEQUENCE [LARGE SCALE GENOMIC DNA]</scope>
</reference>
<dbReference type="CDD" id="cd01650">
    <property type="entry name" value="RT_nLTR_like"/>
    <property type="match status" value="1"/>
</dbReference>
<feature type="domain" description="Reverse transcriptase zinc-binding" evidence="3">
    <location>
        <begin position="1075"/>
        <end position="1167"/>
    </location>
</feature>
<dbReference type="SUPFAM" id="SSF53098">
    <property type="entry name" value="Ribonuclease H-like"/>
    <property type="match status" value="1"/>
</dbReference>
<dbReference type="EnsemblPlants" id="evm.model.04.909">
    <property type="protein sequence ID" value="cds.evm.model.04.909"/>
    <property type="gene ID" value="evm.TU.04.909"/>
</dbReference>
<sequence>MFEDAPSLFSKQSLIEVNEGTKAKASIFFGFTKLLPTLPVSLWTIILIETPQKVSHNRLKRMTSGIGRRKQAMVNIHKEKWLNFKYESLPNICFHCGCGSWLFILCCSLGEVVISRLFGTNPIPSPEFLTSERANPVPAFPPGFNCATPIDAFCHTTQAALPTFTTAVHTTVDLGSDVIQAMARTTEKSKGKAIAGAKRSAFIPQSVMVGDSFRNILKRARAGPVINEPPNADDTSLQQAGVARVLLSNPAQKNDADELECPWCDSFRTRLSFDCAFEVPRNGLSGGLLLFWNNDVIVNILNYSSNHIDCIVTFNDNVTTHVSCFYGSPYVSDKIHTWVLLDRLFDNAPQLPWLILGDFNDYLLIADRSSRASLPHYATINFQAFVNKYSLTPIHFVGNKFTWKHGDTFERLDWGIANEKWFHQYPHAILHHLGFYGSDHRVLKLVLTDSSECRIRNKRFLFENHWLTEPSFFTTVNSSWSSPNSGANFSPLSSFLHKQNTCIQDIQTWNRSFNSLSFRIRDIDRQLNSISSLLPASPEQLAETSNLQSQLDSLLYKQELFWKQRSKVHWLRAGDKNTKFFHHKASSRKKTNFIRKLTLDDGRRPPVASLEAPFTSEEIKTALFQLSGDKAPGSDGLNAYFYQKNWSTLGGDLCAALLDILNNNASMASINKTLIVLIPKKSNASSLKDFRPISLCSTLYKIVSKAIANRIKPTMENIISPTQSAFLADRLIFDNILIAQEMVHAINHRKTGLAAALRIQEQHGNFGGISIARSAPAVSHLLFAEDTLIFAKATFSSCNALQAALHLYNQATGQRVNFGKSSILFSPNTPPQISDHFYQAFGLSNRPFLSKYLGVPQCFGRSKKNSFNFILDRVSSNLRVWSHKFFSRAGKEVLLKAVIQAIPSYAMSCYKLPVSICRKIESLMAQFWWGSFGNQSKAHWKSWVSLCQSKFFGGLGFRSLVHHNQALLAKQAWRVFTTPDSIASQILKPIGNGQNIRTLQDTWIPNLRTLRCKDSASLPSDRVSFFIKDNGTWDLNQLSNYFDHDTVESILHVPIGGHDKADCLIWKGDSSGLLTVKSAYHLANTSSLPPSSSNTSFYNKWWKFFWNQKLPPKIKNFGWRTFHHILPTAFNLYRKKVVPSPSCSFCGCALETVTHALLDCSRVRQVWKLSPLYHFYISHRNSDIKDFMLSAYTDLNADDFSLLMCTIWSIWEFRNKKLFRNANPDAGSLVQWITTYLSQYREAQVDHTRVVPAAQNCNHASAPRAGEGSYQLCTDAAINERSGKVGLGAVVKDWNGQVLAGVSVPFSAKLDPLMAEAMALRLGLNWCCNVRLPLSIIHTDCQQLVHKIYSHKRERSALADVILDIKNSLSHLPIAAVYHIPRDSNIHAHHMAKGALGLDKELI</sequence>
<dbReference type="InterPro" id="IPR000477">
    <property type="entry name" value="RT_dom"/>
</dbReference>
<dbReference type="Gramene" id="evm.model.04.909">
    <property type="protein sequence ID" value="cds.evm.model.04.909"/>
    <property type="gene ID" value="evm.TU.04.909"/>
</dbReference>
<dbReference type="SUPFAM" id="SSF56219">
    <property type="entry name" value="DNase I-like"/>
    <property type="match status" value="1"/>
</dbReference>
<evidence type="ECO:0000259" key="1">
    <source>
        <dbReference type="Pfam" id="PF00078"/>
    </source>
</evidence>
<feature type="domain" description="Reverse transcriptase" evidence="1">
    <location>
        <begin position="678"/>
        <end position="743"/>
    </location>
</feature>
<dbReference type="InterPro" id="IPR036397">
    <property type="entry name" value="RNaseH_sf"/>
</dbReference>
<evidence type="ECO:0000259" key="3">
    <source>
        <dbReference type="Pfam" id="PF13966"/>
    </source>
</evidence>
<dbReference type="Gene3D" id="3.60.10.10">
    <property type="entry name" value="Endonuclease/exonuclease/phosphatase"/>
    <property type="match status" value="1"/>
</dbReference>
<name>A0A803PJ70_CANSA</name>
<keyword evidence="5" id="KW-1185">Reference proteome</keyword>
<evidence type="ECO:0008006" key="6">
    <source>
        <dbReference type="Google" id="ProtNLM"/>
    </source>
</evidence>
<evidence type="ECO:0000259" key="2">
    <source>
        <dbReference type="Pfam" id="PF13456"/>
    </source>
</evidence>
<dbReference type="GO" id="GO:0004523">
    <property type="term" value="F:RNA-DNA hybrid ribonuclease activity"/>
    <property type="evidence" value="ECO:0007669"/>
    <property type="project" value="InterPro"/>
</dbReference>
<dbReference type="InterPro" id="IPR026960">
    <property type="entry name" value="RVT-Znf"/>
</dbReference>
<dbReference type="Pfam" id="PF00078">
    <property type="entry name" value="RVT_1"/>
    <property type="match status" value="1"/>
</dbReference>
<dbReference type="PANTHER" id="PTHR33116">
    <property type="entry name" value="REVERSE TRANSCRIPTASE ZINC-BINDING DOMAIN-CONTAINING PROTEIN-RELATED-RELATED"/>
    <property type="match status" value="1"/>
</dbReference>
<evidence type="ECO:0000313" key="5">
    <source>
        <dbReference type="Proteomes" id="UP000596661"/>
    </source>
</evidence>
<accession>A0A803PJ70</accession>
<dbReference type="Pfam" id="PF13456">
    <property type="entry name" value="RVT_3"/>
    <property type="match status" value="1"/>
</dbReference>
<dbReference type="InterPro" id="IPR036691">
    <property type="entry name" value="Endo/exonu/phosph_ase_sf"/>
</dbReference>
<proteinExistence type="predicted"/>
<dbReference type="InterPro" id="IPR044730">
    <property type="entry name" value="RNase_H-like_dom_plant"/>
</dbReference>
<organism evidence="4 5">
    <name type="scientific">Cannabis sativa</name>
    <name type="common">Hemp</name>
    <name type="synonym">Marijuana</name>
    <dbReference type="NCBI Taxonomy" id="3483"/>
    <lineage>
        <taxon>Eukaryota</taxon>
        <taxon>Viridiplantae</taxon>
        <taxon>Streptophyta</taxon>
        <taxon>Embryophyta</taxon>
        <taxon>Tracheophyta</taxon>
        <taxon>Spermatophyta</taxon>
        <taxon>Magnoliopsida</taxon>
        <taxon>eudicotyledons</taxon>
        <taxon>Gunneridae</taxon>
        <taxon>Pentapetalae</taxon>
        <taxon>rosids</taxon>
        <taxon>fabids</taxon>
        <taxon>Rosales</taxon>
        <taxon>Cannabaceae</taxon>
        <taxon>Cannabis</taxon>
    </lineage>
</organism>
<dbReference type="PANTHER" id="PTHR33116:SF86">
    <property type="entry name" value="REVERSE TRANSCRIPTASE DOMAIN-CONTAINING PROTEIN"/>
    <property type="match status" value="1"/>
</dbReference>
<evidence type="ECO:0000313" key="4">
    <source>
        <dbReference type="EnsemblPlants" id="cds.evm.model.04.909"/>
    </source>
</evidence>
<protein>
    <recommendedName>
        <fullName evidence="6">Reverse transcriptase</fullName>
    </recommendedName>
</protein>
<dbReference type="EMBL" id="UZAU01000369">
    <property type="status" value="NOT_ANNOTATED_CDS"/>
    <property type="molecule type" value="Genomic_DNA"/>
</dbReference>
<dbReference type="Gene3D" id="3.30.420.10">
    <property type="entry name" value="Ribonuclease H-like superfamily/Ribonuclease H"/>
    <property type="match status" value="1"/>
</dbReference>
<dbReference type="Proteomes" id="UP000596661">
    <property type="component" value="Chromosome 4"/>
</dbReference>
<dbReference type="InterPro" id="IPR002156">
    <property type="entry name" value="RNaseH_domain"/>
</dbReference>
<feature type="domain" description="RNase H type-1" evidence="2">
    <location>
        <begin position="1274"/>
        <end position="1393"/>
    </location>
</feature>